<proteinExistence type="predicted"/>
<name>A0A7Y3RMM9_9PROT</name>
<dbReference type="AlphaFoldDB" id="A0A7Y3RMM9"/>
<sequence>MMNEEDRLKAIAIYALYIVAVVTAVPYFLGVILAYVFKGSAGPEMDTHFEHQIGLFWRVVISGIINGALISIGVFLTATVVLAIIGIPMIIVGGLGLLWTWVMGLTRSIRGIGKIQSGEPYPIPAGWSL</sequence>
<reference evidence="2 3" key="1">
    <citation type="submission" date="2020-05" db="EMBL/GenBank/DDBJ databases">
        <title>Parvularcula mediterraneae sp. nov., isolated from polypropylene straw from shallow seawater of the seashore of Laganas in Zakynthos island, Greece.</title>
        <authorList>
            <person name="Szabo I."/>
            <person name="Al-Omari J."/>
            <person name="Rado J."/>
            <person name="Szerdahelyi G.S."/>
        </authorList>
    </citation>
    <scope>NUCLEOTIDE SEQUENCE [LARGE SCALE GENOMIC DNA]</scope>
    <source>
        <strain evidence="2 3">ZS-1/3</strain>
    </source>
</reference>
<dbReference type="RefSeq" id="WP_173199761.1">
    <property type="nucleotide sequence ID" value="NZ_JABFCX010000003.1"/>
</dbReference>
<dbReference type="EMBL" id="JABFCX010000003">
    <property type="protein sequence ID" value="NNU16878.1"/>
    <property type="molecule type" value="Genomic_DNA"/>
</dbReference>
<comment type="caution">
    <text evidence="2">The sequence shown here is derived from an EMBL/GenBank/DDBJ whole genome shotgun (WGS) entry which is preliminary data.</text>
</comment>
<dbReference type="Proteomes" id="UP000536835">
    <property type="component" value="Unassembled WGS sequence"/>
</dbReference>
<feature type="transmembrane region" description="Helical" evidence="1">
    <location>
        <begin position="55"/>
        <end position="76"/>
    </location>
</feature>
<evidence type="ECO:0000313" key="3">
    <source>
        <dbReference type="Proteomes" id="UP000536835"/>
    </source>
</evidence>
<feature type="transmembrane region" description="Helical" evidence="1">
    <location>
        <begin position="82"/>
        <end position="102"/>
    </location>
</feature>
<keyword evidence="1" id="KW-0472">Membrane</keyword>
<evidence type="ECO:0000256" key="1">
    <source>
        <dbReference type="SAM" id="Phobius"/>
    </source>
</evidence>
<gene>
    <name evidence="2" type="ORF">HK107_11170</name>
</gene>
<keyword evidence="1" id="KW-0812">Transmembrane</keyword>
<keyword evidence="1" id="KW-1133">Transmembrane helix</keyword>
<feature type="transmembrane region" description="Helical" evidence="1">
    <location>
        <begin position="12"/>
        <end position="35"/>
    </location>
</feature>
<organism evidence="2 3">
    <name type="scientific">Parvularcula mediterranea</name>
    <dbReference type="NCBI Taxonomy" id="2732508"/>
    <lineage>
        <taxon>Bacteria</taxon>
        <taxon>Pseudomonadati</taxon>
        <taxon>Pseudomonadota</taxon>
        <taxon>Alphaproteobacteria</taxon>
        <taxon>Parvularculales</taxon>
        <taxon>Parvularculaceae</taxon>
        <taxon>Parvularcula</taxon>
    </lineage>
</organism>
<protein>
    <recommendedName>
        <fullName evidence="4">DUF4870 domain-containing protein</fullName>
    </recommendedName>
</protein>
<evidence type="ECO:0000313" key="2">
    <source>
        <dbReference type="EMBL" id="NNU16878.1"/>
    </source>
</evidence>
<accession>A0A7Y3RMM9</accession>
<keyword evidence="3" id="KW-1185">Reference proteome</keyword>
<evidence type="ECO:0008006" key="4">
    <source>
        <dbReference type="Google" id="ProtNLM"/>
    </source>
</evidence>